<dbReference type="Pfam" id="PF13649">
    <property type="entry name" value="Methyltransf_25"/>
    <property type="match status" value="1"/>
</dbReference>
<feature type="domain" description="Methyltransferase" evidence="1">
    <location>
        <begin position="63"/>
        <end position="159"/>
    </location>
</feature>
<gene>
    <name evidence="2" type="ORF">UFOPK1493_02911</name>
</gene>
<dbReference type="Gene3D" id="3.40.50.150">
    <property type="entry name" value="Vaccinia Virus protein VP39"/>
    <property type="match status" value="1"/>
</dbReference>
<reference evidence="2" key="1">
    <citation type="submission" date="2020-05" db="EMBL/GenBank/DDBJ databases">
        <authorList>
            <person name="Chiriac C."/>
            <person name="Salcher M."/>
            <person name="Ghai R."/>
            <person name="Kavagutti S V."/>
        </authorList>
    </citation>
    <scope>NUCLEOTIDE SEQUENCE</scope>
</reference>
<name>A0A6J6ETW9_9ZZZZ</name>
<dbReference type="GO" id="GO:0008168">
    <property type="term" value="F:methyltransferase activity"/>
    <property type="evidence" value="ECO:0007669"/>
    <property type="project" value="TreeGrafter"/>
</dbReference>
<proteinExistence type="predicted"/>
<dbReference type="InterPro" id="IPR029063">
    <property type="entry name" value="SAM-dependent_MTases_sf"/>
</dbReference>
<accession>A0A6J6ETW9</accession>
<dbReference type="AlphaFoldDB" id="A0A6J6ETW9"/>
<dbReference type="PANTHER" id="PTHR43464:SF92">
    <property type="entry name" value="SLR1071 PROTEIN"/>
    <property type="match status" value="1"/>
</dbReference>
<dbReference type="InterPro" id="IPR041698">
    <property type="entry name" value="Methyltransf_25"/>
</dbReference>
<dbReference type="EMBL" id="CAEZSR010000138">
    <property type="protein sequence ID" value="CAB4578865.1"/>
    <property type="molecule type" value="Genomic_DNA"/>
</dbReference>
<organism evidence="2">
    <name type="scientific">freshwater metagenome</name>
    <dbReference type="NCBI Taxonomy" id="449393"/>
    <lineage>
        <taxon>unclassified sequences</taxon>
        <taxon>metagenomes</taxon>
        <taxon>ecological metagenomes</taxon>
    </lineage>
</organism>
<evidence type="ECO:0000259" key="1">
    <source>
        <dbReference type="Pfam" id="PF13649"/>
    </source>
</evidence>
<dbReference type="SUPFAM" id="SSF53335">
    <property type="entry name" value="S-adenosyl-L-methionine-dependent methyltransferases"/>
    <property type="match status" value="1"/>
</dbReference>
<protein>
    <submittedName>
        <fullName evidence="2">Unannotated protein</fullName>
    </submittedName>
</protein>
<sequence>MSTATAPAGSAVIDDEQLAATAAAFDGVAPTYDGPQGNNVLIQRMRDIVHARIDALVTPRSTVLDIGCGTGLDAQHYAERGHRVIATDWSPAMVARAAERAATTGLPIDARRVGAHELDRLDVERGSIDLAWSNFGPLNCVPDLGATAAALARHVRPGGHVVASVIGRWCPWEVVHYARRRRWQRVAVRFLRRPTPVGMAGGTIWTRYHTPGEFTREWRRGAPGEWDVVGLETLSLFVPPPYLEAQALARPDRLVRQARWDDRVGAWPVVRAFGDHFLVTLRRR</sequence>
<dbReference type="CDD" id="cd02440">
    <property type="entry name" value="AdoMet_MTases"/>
    <property type="match status" value="1"/>
</dbReference>
<dbReference type="PANTHER" id="PTHR43464">
    <property type="entry name" value="METHYLTRANSFERASE"/>
    <property type="match status" value="1"/>
</dbReference>
<evidence type="ECO:0000313" key="2">
    <source>
        <dbReference type="EMBL" id="CAB4578865.1"/>
    </source>
</evidence>